<evidence type="ECO:0000256" key="3">
    <source>
        <dbReference type="ARBA" id="ARBA00010617"/>
    </source>
</evidence>
<keyword evidence="10" id="KW-0812">Transmembrane</keyword>
<dbReference type="SUPFAM" id="SSF48264">
    <property type="entry name" value="Cytochrome P450"/>
    <property type="match status" value="1"/>
</dbReference>
<evidence type="ECO:0000256" key="7">
    <source>
        <dbReference type="ARBA" id="ARBA00023033"/>
    </source>
</evidence>
<keyword evidence="12" id="KW-1185">Reference proteome</keyword>
<accession>A0A9Q5N7L0</accession>
<feature type="transmembrane region" description="Helical" evidence="10">
    <location>
        <begin position="384"/>
        <end position="407"/>
    </location>
</feature>
<dbReference type="InterPro" id="IPR002403">
    <property type="entry name" value="Cyt_P450_E_grp-IV"/>
</dbReference>
<dbReference type="GO" id="GO:0004497">
    <property type="term" value="F:monooxygenase activity"/>
    <property type="evidence" value="ECO:0007669"/>
    <property type="project" value="UniProtKB-KW"/>
</dbReference>
<dbReference type="OrthoDB" id="6692864at2759"/>
<dbReference type="InterPro" id="IPR001128">
    <property type="entry name" value="Cyt_P450"/>
</dbReference>
<evidence type="ECO:0000256" key="9">
    <source>
        <dbReference type="SAM" id="MobiDB-lite"/>
    </source>
</evidence>
<dbReference type="InterPro" id="IPR050121">
    <property type="entry name" value="Cytochrome_P450_monoxygenase"/>
</dbReference>
<evidence type="ECO:0000256" key="6">
    <source>
        <dbReference type="ARBA" id="ARBA00023004"/>
    </source>
</evidence>
<keyword evidence="8" id="KW-0349">Heme</keyword>
<feature type="transmembrane region" description="Helical" evidence="10">
    <location>
        <begin position="325"/>
        <end position="347"/>
    </location>
</feature>
<comment type="caution">
    <text evidence="11">The sequence shown here is derived from an EMBL/GenBank/DDBJ whole genome shotgun (WGS) entry which is preliminary data.</text>
</comment>
<keyword evidence="7 11" id="KW-0503">Monooxygenase</keyword>
<keyword evidence="10" id="KW-1133">Transmembrane helix</keyword>
<dbReference type="AlphaFoldDB" id="A0A9Q5N7L0"/>
<dbReference type="PANTHER" id="PTHR24305:SF187">
    <property type="entry name" value="P450, PUTATIVE (EUROFUNG)-RELATED"/>
    <property type="match status" value="1"/>
</dbReference>
<dbReference type="GO" id="GO:0016705">
    <property type="term" value="F:oxidoreductase activity, acting on paired donors, with incorporation or reduction of molecular oxygen"/>
    <property type="evidence" value="ECO:0007669"/>
    <property type="project" value="InterPro"/>
</dbReference>
<reference evidence="11" key="1">
    <citation type="submission" date="2016-06" db="EMBL/GenBank/DDBJ databases">
        <title>Draft Genome sequence of the fungus Inonotus baumii.</title>
        <authorList>
            <person name="Zhu H."/>
            <person name="Lin W."/>
        </authorList>
    </citation>
    <scope>NUCLEOTIDE SEQUENCE</scope>
    <source>
        <strain evidence="11">821</strain>
    </source>
</reference>
<evidence type="ECO:0000256" key="8">
    <source>
        <dbReference type="PIRSR" id="PIRSR602403-1"/>
    </source>
</evidence>
<dbReference type="InterPro" id="IPR036265">
    <property type="entry name" value="HIT-like_sf"/>
</dbReference>
<evidence type="ECO:0000313" key="11">
    <source>
        <dbReference type="EMBL" id="OCB86778.1"/>
    </source>
</evidence>
<feature type="transmembrane region" description="Helical" evidence="10">
    <location>
        <begin position="359"/>
        <end position="378"/>
    </location>
</feature>
<dbReference type="PRINTS" id="PR00465">
    <property type="entry name" value="EP450IV"/>
</dbReference>
<dbReference type="Gene3D" id="3.30.428.10">
    <property type="entry name" value="HIT-like"/>
    <property type="match status" value="1"/>
</dbReference>
<evidence type="ECO:0000256" key="1">
    <source>
        <dbReference type="ARBA" id="ARBA00001971"/>
    </source>
</evidence>
<dbReference type="EMBL" id="LNZH02000199">
    <property type="protein sequence ID" value="OCB86778.1"/>
    <property type="molecule type" value="Genomic_DNA"/>
</dbReference>
<evidence type="ECO:0000313" key="12">
    <source>
        <dbReference type="Proteomes" id="UP000757232"/>
    </source>
</evidence>
<dbReference type="PANTHER" id="PTHR24305">
    <property type="entry name" value="CYTOCHROME P450"/>
    <property type="match status" value="1"/>
</dbReference>
<dbReference type="CDD" id="cd11061">
    <property type="entry name" value="CYP67-like"/>
    <property type="match status" value="1"/>
</dbReference>
<feature type="binding site" description="axial binding residue" evidence="8">
    <location>
        <position position="834"/>
    </location>
    <ligand>
        <name>heme</name>
        <dbReference type="ChEBI" id="CHEBI:30413"/>
    </ligand>
    <ligandPart>
        <name>Fe</name>
        <dbReference type="ChEBI" id="CHEBI:18248"/>
    </ligandPart>
</feature>
<dbReference type="GO" id="GO:0020037">
    <property type="term" value="F:heme binding"/>
    <property type="evidence" value="ECO:0007669"/>
    <property type="project" value="InterPro"/>
</dbReference>
<name>A0A9Q5N7L0_SANBA</name>
<evidence type="ECO:0000256" key="4">
    <source>
        <dbReference type="ARBA" id="ARBA00022723"/>
    </source>
</evidence>
<keyword evidence="10" id="KW-0472">Membrane</keyword>
<dbReference type="SUPFAM" id="SSF54197">
    <property type="entry name" value="HIT-like"/>
    <property type="match status" value="1"/>
</dbReference>
<protein>
    <submittedName>
        <fullName evidence="11">High nitrogen upregulated cytochrome P450 monooxygenase 2</fullName>
    </submittedName>
</protein>
<comment type="pathway">
    <text evidence="2">Secondary metabolite biosynthesis.</text>
</comment>
<dbReference type="InterPro" id="IPR036396">
    <property type="entry name" value="Cyt_P450_sf"/>
</dbReference>
<keyword evidence="4 8" id="KW-0479">Metal-binding</keyword>
<dbReference type="Pfam" id="PF11969">
    <property type="entry name" value="DcpS_C"/>
    <property type="match status" value="1"/>
</dbReference>
<sequence length="900" mass="102414">MSSSKTGFDSKLYAKYASLVDPGKVLPRNILYWHTPRTLTVHEQFPKSKIHVIMIPRVGPPPRVPANLKDLYTWLKSPEVSKSEAQALLQEMREDAEILKGKLAEEMEYSYGYVGNFWMGLKVNPSFRYLHMHVMSDDLCGSHMKHPRHFFSFHPEHGQFIHLDEVLSWFEIVEERFQDNLEVIRKKRLSLRYPDDDDVYSRQHPEYDCYYKDGGIECRFTARDLSTMKAHLEEHAEKTKATFIRRKLAREERARKQAEREARLAEAKRQENAEQDNKQRRLDHDVVGDEMDVANDDAALACLSSTLWITPVMSPPDHLVSQLEAILPSLSLFDSLLFVCFVALAVHKVYNKYEFEPRNFVASFLFLGAIPLLPFTFVSRHFSFQAFSLLATYGLFYSILCLSIVLYRVSPFHPLAKYPGPVILKVSKFAATLYAFGGKQHILFKKLHDQYGSFVRVGPNEISIVDVDAAQSVFAIDGTQKGPQYVAHYKANTPPNIVTIPDVNEHRERRKLWNHGFTTSALKDYQPILSSRVLQLTEHLGKSAAKDQTKGEVVDLAEWMSSFTYDFMGDLVFGGGFEFMRDGDDKGFKRILEQTMKATGYLEHIPWTVGLMDYLDLIPEDSKRFFEFGNNCINKRKEKGSIRKDLFYFITNEDKLEDVEVPPDQVTNDIYAAIVAGADTTATILGGIFYYLLTHREAYERLKAEVDNDFPLGEGDPLDSVKLAGMPYLNAVINETLRLQPAVPTALQRSPLKGSGGKLVAGRFIPENTAIYIPPYALHRDPRYFSPSPESFIPERWLDVSPNSPYNNSTSEKPERYTTNTAAFIPFSSGPASCAGKNLALMEMRMVVATVMQKFDVRLGGKLNLVGGGGDYDPSQWEEDLQDHFVMKVGRLPVILTARE</sequence>
<feature type="region of interest" description="Disordered" evidence="9">
    <location>
        <begin position="259"/>
        <end position="282"/>
    </location>
</feature>
<gene>
    <name evidence="11" type="ORF">A7U60_g6240</name>
</gene>
<keyword evidence="6 8" id="KW-0408">Iron</keyword>
<comment type="cofactor">
    <cofactor evidence="1 8">
        <name>heme</name>
        <dbReference type="ChEBI" id="CHEBI:30413"/>
    </cofactor>
</comment>
<comment type="similarity">
    <text evidence="3">Belongs to the cytochrome P450 family.</text>
</comment>
<evidence type="ECO:0000256" key="2">
    <source>
        <dbReference type="ARBA" id="ARBA00005179"/>
    </source>
</evidence>
<dbReference type="Gene3D" id="1.10.630.10">
    <property type="entry name" value="Cytochrome P450"/>
    <property type="match status" value="1"/>
</dbReference>
<organism evidence="11 12">
    <name type="scientific">Sanghuangporus baumii</name>
    <name type="common">Phellinus baumii</name>
    <dbReference type="NCBI Taxonomy" id="108892"/>
    <lineage>
        <taxon>Eukaryota</taxon>
        <taxon>Fungi</taxon>
        <taxon>Dikarya</taxon>
        <taxon>Basidiomycota</taxon>
        <taxon>Agaricomycotina</taxon>
        <taxon>Agaricomycetes</taxon>
        <taxon>Hymenochaetales</taxon>
        <taxon>Hymenochaetaceae</taxon>
        <taxon>Sanghuangporus</taxon>
    </lineage>
</organism>
<dbReference type="Proteomes" id="UP000757232">
    <property type="component" value="Unassembled WGS sequence"/>
</dbReference>
<proteinExistence type="inferred from homology"/>
<dbReference type="PRINTS" id="PR00385">
    <property type="entry name" value="P450"/>
</dbReference>
<dbReference type="Pfam" id="PF00067">
    <property type="entry name" value="p450"/>
    <property type="match status" value="1"/>
</dbReference>
<dbReference type="GO" id="GO:0005506">
    <property type="term" value="F:iron ion binding"/>
    <property type="evidence" value="ECO:0007669"/>
    <property type="project" value="InterPro"/>
</dbReference>
<evidence type="ECO:0000256" key="5">
    <source>
        <dbReference type="ARBA" id="ARBA00023002"/>
    </source>
</evidence>
<keyword evidence="5" id="KW-0560">Oxidoreductase</keyword>
<evidence type="ECO:0000256" key="10">
    <source>
        <dbReference type="SAM" id="Phobius"/>
    </source>
</evidence>